<dbReference type="InterPro" id="IPR001119">
    <property type="entry name" value="SLH_dom"/>
</dbReference>
<feature type="chain" id="PRO_5030558086" evidence="1">
    <location>
        <begin position="28"/>
        <end position="904"/>
    </location>
</feature>
<evidence type="ECO:0000313" key="4">
    <source>
        <dbReference type="Proteomes" id="UP000564644"/>
    </source>
</evidence>
<comment type="caution">
    <text evidence="3">The sequence shown here is derived from an EMBL/GenBank/DDBJ whole genome shotgun (WGS) entry which is preliminary data.</text>
</comment>
<evidence type="ECO:0000259" key="2">
    <source>
        <dbReference type="PROSITE" id="PS51272"/>
    </source>
</evidence>
<gene>
    <name evidence="3" type="ORF">H7C18_18590</name>
</gene>
<dbReference type="EMBL" id="JACJVO010000022">
    <property type="protein sequence ID" value="MBB6732928.1"/>
    <property type="molecule type" value="Genomic_DNA"/>
</dbReference>
<dbReference type="Proteomes" id="UP000564644">
    <property type="component" value="Unassembled WGS sequence"/>
</dbReference>
<dbReference type="AlphaFoldDB" id="A0A7X0SMV6"/>
<evidence type="ECO:0000313" key="3">
    <source>
        <dbReference type="EMBL" id="MBB6732928.1"/>
    </source>
</evidence>
<dbReference type="RefSeq" id="WP_185130590.1">
    <property type="nucleotide sequence ID" value="NZ_JACJVO010000022.1"/>
</dbReference>
<keyword evidence="4" id="KW-1185">Reference proteome</keyword>
<protein>
    <submittedName>
        <fullName evidence="3">S-layer homology domain-containing protein</fullName>
    </submittedName>
</protein>
<sequence>MALVSRGKIWTSLLLVLMLIGTGAAYAAPSASAASATPFGDVPAGHWAEKHIAKLALQGLVNGKAEGQFKPNDALSREEAVVLAIRFMGQADKVDTKEVVAFPSTFSVDNYFKAYVNYAFKQGLLNMTEEFKLASSEPSKPWGSASASREWVARLLVRAIGKEADATAAATKATSFSDNASIDPALLGYVNVAVSTGLVKGVDESKFDPKGTLTRAAAATLFSRAEPLVQTAYPGQASGIWLNISPTELTMLHSDGTTSTYSVTDSTLFSRADSEKLLTEDALTLYGKATVISPEGGQADYAEQLDDTPQVKTVEGKLVVVNESKHKLSVLVGQDVEEYEYDPDQEPVATDADNNAIELGALPADANVTLMVDAFSQSPKLVAVSVKSSTVAKSGSGTIVSVDTSARSILVKDASTAVASPLAVASTATIQKNGTYVNLPELAAGDAITYSLLNDEVTSIVVTPSSANTVQGYLFKVDTTAKTVQYTAAAGSSDIKAKFYADNVTVSIPNATSPDLSNLYAGDAITMTLDANGKIVGIEVKSRAFTSVTGGTITSYDADSKILVVKDPSGTPGAYTLDDATKFDLNGTAISQSTASYYLTKGKKVNLGYLGTKLVFLSVVSRYEGTVVKNDTNAHTLQLTLKDGSSVSVGYGTPAVDIYGVTTANYSNVAAGDKVTVLLDSNQNMATSILVNKTVQYDIYSANAAQNKLNVTDSAGTTTEWTVGAGVSILGENGQAADLSVFTAGSALNAVYEGKTLRSIQLVPVVFGQVASVDAAAGTVTVQPGANAAVTRTVGTSPIITKSGSTVSSLSSLSAGDRVEIRNNAANQTVITVVAGTAKEVWVSDAVSSFLKFKTSSLTEDSVKVAPTAYIHQGATTLTLSNLSNGDKVTVYVLRNKAVEIVKS</sequence>
<accession>A0A7X0SMV6</accession>
<reference evidence="3 4" key="1">
    <citation type="submission" date="2020-08" db="EMBL/GenBank/DDBJ databases">
        <title>Cohnella phylogeny.</title>
        <authorList>
            <person name="Dunlap C."/>
        </authorList>
    </citation>
    <scope>NUCLEOTIDE SEQUENCE [LARGE SCALE GENOMIC DNA]</scope>
    <source>
        <strain evidence="3 4">CBP 2801</strain>
    </source>
</reference>
<feature type="domain" description="SLH" evidence="2">
    <location>
        <begin position="35"/>
        <end position="98"/>
    </location>
</feature>
<name>A0A7X0SMV6_9BACL</name>
<evidence type="ECO:0000256" key="1">
    <source>
        <dbReference type="SAM" id="SignalP"/>
    </source>
</evidence>
<organism evidence="3 4">
    <name type="scientific">Cohnella zeiphila</name>
    <dbReference type="NCBI Taxonomy" id="2761120"/>
    <lineage>
        <taxon>Bacteria</taxon>
        <taxon>Bacillati</taxon>
        <taxon>Bacillota</taxon>
        <taxon>Bacilli</taxon>
        <taxon>Bacillales</taxon>
        <taxon>Paenibacillaceae</taxon>
        <taxon>Cohnella</taxon>
    </lineage>
</organism>
<keyword evidence="1" id="KW-0732">Signal</keyword>
<proteinExistence type="predicted"/>
<feature type="domain" description="SLH" evidence="2">
    <location>
        <begin position="173"/>
        <end position="236"/>
    </location>
</feature>
<dbReference type="PROSITE" id="PS51272">
    <property type="entry name" value="SLH"/>
    <property type="match status" value="2"/>
</dbReference>
<feature type="signal peptide" evidence="1">
    <location>
        <begin position="1"/>
        <end position="27"/>
    </location>
</feature>
<dbReference type="Pfam" id="PF00395">
    <property type="entry name" value="SLH"/>
    <property type="match status" value="2"/>
</dbReference>